<dbReference type="Proteomes" id="UP000076858">
    <property type="component" value="Unassembled WGS sequence"/>
</dbReference>
<dbReference type="AlphaFoldDB" id="A0A165ADX6"/>
<evidence type="ECO:0000313" key="1">
    <source>
        <dbReference type="EMBL" id="KZS17507.1"/>
    </source>
</evidence>
<dbReference type="EMBL" id="LRGB01000626">
    <property type="protein sequence ID" value="KZS17507.1"/>
    <property type="molecule type" value="Genomic_DNA"/>
</dbReference>
<name>A0A165ADX6_9CRUS</name>
<comment type="caution">
    <text evidence="1">The sequence shown here is derived from an EMBL/GenBank/DDBJ whole genome shotgun (WGS) entry which is preliminary data.</text>
</comment>
<protein>
    <submittedName>
        <fullName evidence="1">Uncharacterized protein</fullName>
    </submittedName>
</protein>
<gene>
    <name evidence="1" type="ORF">APZ42_016377</name>
</gene>
<proteinExistence type="predicted"/>
<keyword evidence="2" id="KW-1185">Reference proteome</keyword>
<reference evidence="1 2" key="1">
    <citation type="submission" date="2016-03" db="EMBL/GenBank/DDBJ databases">
        <title>EvidentialGene: Evidence-directed Construction of Genes on Genomes.</title>
        <authorList>
            <person name="Gilbert D.G."/>
            <person name="Choi J.-H."/>
            <person name="Mockaitis K."/>
            <person name="Colbourne J."/>
            <person name="Pfrender M."/>
        </authorList>
    </citation>
    <scope>NUCLEOTIDE SEQUENCE [LARGE SCALE GENOMIC DNA]</scope>
    <source>
        <strain evidence="1 2">Xinb3</strain>
        <tissue evidence="1">Complete organism</tissue>
    </source>
</reference>
<accession>A0A165ADX6</accession>
<sequence>MSFMTGHIQPVPFYCHTGDPPNNRLFALCLIPCTWNSRLIITITAFSTQVCRIREYHLFQVRDGWSSERQVMYDEEDNPQGRMRIHSITRKLTVL</sequence>
<evidence type="ECO:0000313" key="2">
    <source>
        <dbReference type="Proteomes" id="UP000076858"/>
    </source>
</evidence>
<organism evidence="1 2">
    <name type="scientific">Daphnia magna</name>
    <dbReference type="NCBI Taxonomy" id="35525"/>
    <lineage>
        <taxon>Eukaryota</taxon>
        <taxon>Metazoa</taxon>
        <taxon>Ecdysozoa</taxon>
        <taxon>Arthropoda</taxon>
        <taxon>Crustacea</taxon>
        <taxon>Branchiopoda</taxon>
        <taxon>Diplostraca</taxon>
        <taxon>Cladocera</taxon>
        <taxon>Anomopoda</taxon>
        <taxon>Daphniidae</taxon>
        <taxon>Daphnia</taxon>
    </lineage>
</organism>